<sequence>MISQGNGGGCRPGEPCWRCALESTRCITLMGVLVALLAACMLSVPPAASTMLLGVASLMAMLRLPMPLVDRFIPACMGLQLVGAAVFAAGWALASRDAISAGVLLWAVCALISHMYNVVCVASGPDAHYRPACLVMGVAAACGAAGALVNVRTEARLGIALGLAVTCATNNVARSLRGTCTYVASRARFLAAPADLGRGYSVENADADPTAEPERRVYEATVPHTHAYAGSIALFALVLSAASSLQWMVSQMVGRGNQLVSPTTAAAAGAAGFLDAAALSLFVRPSTRHLSVAVKGAHALLILAAIVLTAAGEPMGVPISLAASTGLALLEADHVRLRHTRAYRLAAAHVTRALLVQAYVTVAMCATSIKSVS</sequence>
<keyword evidence="1" id="KW-0812">Transmembrane</keyword>
<dbReference type="EMBL" id="KT983811">
    <property type="protein sequence ID" value="ALO75763.1"/>
    <property type="molecule type" value="Genomic_DNA"/>
</dbReference>
<keyword evidence="1" id="KW-1133">Transmembrane helix</keyword>
<keyword evidence="2" id="KW-0946">Virion</keyword>
<protein>
    <submittedName>
        <fullName evidence="2">Envelope protein UL43</fullName>
    </submittedName>
</protein>
<reference evidence="2" key="1">
    <citation type="submission" date="2015-11" db="EMBL/GenBank/DDBJ databases">
        <authorList>
            <person name="Zhang Y."/>
            <person name="Guo Z."/>
        </authorList>
    </citation>
    <scope>NUCLEOTIDE SEQUENCE</scope>
    <source>
        <strain evidence="2">Hercules</strain>
        <strain evidence="3">Kolchis</strain>
    </source>
</reference>
<gene>
    <name evidence="2" type="primary">UL43</name>
</gene>
<feature type="transmembrane region" description="Helical" evidence="1">
    <location>
        <begin position="99"/>
        <end position="119"/>
    </location>
</feature>
<name>A0A0S2MLZ0_SUHV</name>
<keyword evidence="2" id="KW-0261">Viral envelope protein</keyword>
<proteinExistence type="predicted"/>
<accession>A0A0S2MLZ0</accession>
<evidence type="ECO:0000256" key="1">
    <source>
        <dbReference type="SAM" id="Phobius"/>
    </source>
</evidence>
<dbReference type="EMBL" id="KT983810">
    <property type="protein sequence ID" value="ALO75694.1"/>
    <property type="molecule type" value="Genomic_DNA"/>
</dbReference>
<organism evidence="2">
    <name type="scientific">Suid herpesvirus 1</name>
    <name type="common">SuHV-1</name>
    <name type="synonym">Pseudorabies virus</name>
    <dbReference type="NCBI Taxonomy" id="10345"/>
    <lineage>
        <taxon>Viruses</taxon>
        <taxon>Duplodnaviria</taxon>
        <taxon>Heunggongvirae</taxon>
        <taxon>Peploviricota</taxon>
        <taxon>Herviviricetes</taxon>
        <taxon>Herpesvirales</taxon>
        <taxon>Orthoherpesviridae</taxon>
        <taxon>Alphaherpesvirinae</taxon>
        <taxon>Varicellovirus</taxon>
        <taxon>Varicellovirus suidalpha1</taxon>
    </lineage>
</organism>
<feature type="transmembrane region" description="Helical" evidence="1">
    <location>
        <begin position="131"/>
        <end position="149"/>
    </location>
</feature>
<evidence type="ECO:0000313" key="4">
    <source>
        <dbReference type="Proteomes" id="UP000100718"/>
    </source>
</evidence>
<evidence type="ECO:0000313" key="3">
    <source>
        <dbReference type="EMBL" id="ALO75763.1"/>
    </source>
</evidence>
<evidence type="ECO:0000313" key="2">
    <source>
        <dbReference type="EMBL" id="ALO75694.1"/>
    </source>
</evidence>
<feature type="transmembrane region" description="Helical" evidence="1">
    <location>
        <begin position="265"/>
        <end position="283"/>
    </location>
</feature>
<dbReference type="GO" id="GO:0019031">
    <property type="term" value="C:viral envelope"/>
    <property type="evidence" value="ECO:0007669"/>
    <property type="project" value="UniProtKB-KW"/>
</dbReference>
<dbReference type="Proteomes" id="UP000100718">
    <property type="component" value="Segment"/>
</dbReference>
<feature type="transmembrane region" description="Helical" evidence="1">
    <location>
        <begin position="72"/>
        <end position="93"/>
    </location>
</feature>
<reference evidence="2 4" key="2">
    <citation type="journal article" date="2016" name="Genome Announc.">
        <title>Genome Sequences of Two Pseudorabies Virus Strains Isolated in Greece.</title>
        <authorList>
            <person name="Papageorgiou K.V."/>
            <person name="Suarez N.M."/>
            <person name="Wilkie G.S."/>
            <person name="Filioussis G."/>
            <person name="Papaioannou N."/>
            <person name="Nauwynck H.J."/>
            <person name="Davison A.J."/>
            <person name="Kritas S.K."/>
        </authorList>
    </citation>
    <scope>NUCLEOTIDE SEQUENCE</scope>
    <source>
        <strain evidence="2">Hercules</strain>
        <strain evidence="3">Kolchis</strain>
    </source>
</reference>
<keyword evidence="1" id="KW-0472">Membrane</keyword>
<feature type="transmembrane region" description="Helical" evidence="1">
    <location>
        <begin position="290"/>
        <end position="309"/>
    </location>
</feature>
<feature type="transmembrane region" description="Helical" evidence="1">
    <location>
        <begin position="27"/>
        <end position="60"/>
    </location>
</feature>
<feature type="transmembrane region" description="Helical" evidence="1">
    <location>
        <begin position="225"/>
        <end position="245"/>
    </location>
</feature>